<proteinExistence type="predicted"/>
<reference evidence="1" key="1">
    <citation type="submission" date="2014-09" db="EMBL/GenBank/DDBJ databases">
        <authorList>
            <person name="Magalhaes I.L.F."/>
            <person name="Oliveira U."/>
            <person name="Santos F.R."/>
            <person name="Vidigal T.H.D.A."/>
            <person name="Brescovit A.D."/>
            <person name="Santos A.J."/>
        </authorList>
    </citation>
    <scope>NUCLEOTIDE SEQUENCE</scope>
    <source>
        <tissue evidence="1">Shoot tissue taken approximately 20 cm above the soil surface</tissue>
    </source>
</reference>
<evidence type="ECO:0000313" key="1">
    <source>
        <dbReference type="EMBL" id="JAD66643.1"/>
    </source>
</evidence>
<dbReference type="AlphaFoldDB" id="A0A0A9BWS4"/>
<protein>
    <submittedName>
        <fullName evidence="1">Uncharacterized protein</fullName>
    </submittedName>
</protein>
<reference evidence="1" key="2">
    <citation type="journal article" date="2015" name="Data Brief">
        <title>Shoot transcriptome of the giant reed, Arundo donax.</title>
        <authorList>
            <person name="Barrero R.A."/>
            <person name="Guerrero F.D."/>
            <person name="Moolhuijzen P."/>
            <person name="Goolsby J.A."/>
            <person name="Tidwell J."/>
            <person name="Bellgard S.E."/>
            <person name="Bellgard M.I."/>
        </authorList>
    </citation>
    <scope>NUCLEOTIDE SEQUENCE</scope>
    <source>
        <tissue evidence="1">Shoot tissue taken approximately 20 cm above the soil surface</tissue>
    </source>
</reference>
<accession>A0A0A9BWS4</accession>
<sequence length="55" mass="6348">MNTEENTGQRLEERKPKPFNNKICPAAGYCFSRHQSILAGYCFSRHQTILAICHH</sequence>
<dbReference type="EMBL" id="GBRH01231252">
    <property type="protein sequence ID" value="JAD66643.1"/>
    <property type="molecule type" value="Transcribed_RNA"/>
</dbReference>
<organism evidence="1">
    <name type="scientific">Arundo donax</name>
    <name type="common">Giant reed</name>
    <name type="synonym">Donax arundinaceus</name>
    <dbReference type="NCBI Taxonomy" id="35708"/>
    <lineage>
        <taxon>Eukaryota</taxon>
        <taxon>Viridiplantae</taxon>
        <taxon>Streptophyta</taxon>
        <taxon>Embryophyta</taxon>
        <taxon>Tracheophyta</taxon>
        <taxon>Spermatophyta</taxon>
        <taxon>Magnoliopsida</taxon>
        <taxon>Liliopsida</taxon>
        <taxon>Poales</taxon>
        <taxon>Poaceae</taxon>
        <taxon>PACMAD clade</taxon>
        <taxon>Arundinoideae</taxon>
        <taxon>Arundineae</taxon>
        <taxon>Arundo</taxon>
    </lineage>
</organism>
<name>A0A0A9BWS4_ARUDO</name>